<reference evidence="6 7" key="1">
    <citation type="submission" date="2021-01" db="EMBL/GenBank/DDBJ databases">
        <title>FDA dAtabase for Regulatory Grade micrObial Sequences (FDA-ARGOS): Supporting development and validation of Infectious Disease Dx tests.</title>
        <authorList>
            <person name="Sproer C."/>
            <person name="Gronow S."/>
            <person name="Severitt S."/>
            <person name="Schroder I."/>
            <person name="Tallon L."/>
            <person name="Sadzewicz L."/>
            <person name="Zhao X."/>
            <person name="Boylan J."/>
            <person name="Ott S."/>
            <person name="Bowen H."/>
            <person name="Vavikolanu K."/>
            <person name="Mehta A."/>
            <person name="Aluvathingal J."/>
            <person name="Nadendla S."/>
            <person name="Lowell S."/>
            <person name="Myers T."/>
            <person name="Yan Y."/>
            <person name="Sichtig H."/>
        </authorList>
    </citation>
    <scope>NUCLEOTIDE SEQUENCE [LARGE SCALE GENOMIC DNA]</scope>
    <source>
        <strain evidence="6 7">FDAARGOS_1096</strain>
    </source>
</reference>
<keyword evidence="2" id="KW-0479">Metal-binding</keyword>
<dbReference type="Gene3D" id="3.90.1590.10">
    <property type="entry name" value="glutathione-dependent formaldehyde- activating enzyme (gfa)"/>
    <property type="match status" value="1"/>
</dbReference>
<dbReference type="GeneID" id="66212110"/>
<dbReference type="PANTHER" id="PTHR33337:SF40">
    <property type="entry name" value="CENP-V_GFA DOMAIN-CONTAINING PROTEIN-RELATED"/>
    <property type="match status" value="1"/>
</dbReference>
<evidence type="ECO:0000256" key="2">
    <source>
        <dbReference type="ARBA" id="ARBA00022723"/>
    </source>
</evidence>
<dbReference type="Proteomes" id="UP000595320">
    <property type="component" value="Chromosome"/>
</dbReference>
<accession>A0A7T9UHM5</accession>
<keyword evidence="4" id="KW-0456">Lyase</keyword>
<dbReference type="InterPro" id="IPR006913">
    <property type="entry name" value="CENP-V/GFA"/>
</dbReference>
<feature type="domain" description="CENP-V/GFA" evidence="5">
    <location>
        <begin position="9"/>
        <end position="138"/>
    </location>
</feature>
<evidence type="ECO:0000313" key="6">
    <source>
        <dbReference type="EMBL" id="QQT86041.1"/>
    </source>
</evidence>
<evidence type="ECO:0000259" key="5">
    <source>
        <dbReference type="PROSITE" id="PS51891"/>
    </source>
</evidence>
<dbReference type="PANTHER" id="PTHR33337">
    <property type="entry name" value="GFA DOMAIN-CONTAINING PROTEIN"/>
    <property type="match status" value="1"/>
</dbReference>
<proteinExistence type="inferred from homology"/>
<evidence type="ECO:0000256" key="1">
    <source>
        <dbReference type="ARBA" id="ARBA00005495"/>
    </source>
</evidence>
<dbReference type="EMBL" id="CP068176">
    <property type="protein sequence ID" value="QQT86041.1"/>
    <property type="molecule type" value="Genomic_DNA"/>
</dbReference>
<dbReference type="SUPFAM" id="SSF51316">
    <property type="entry name" value="Mss4-like"/>
    <property type="match status" value="1"/>
</dbReference>
<comment type="similarity">
    <text evidence="1">Belongs to the Gfa family.</text>
</comment>
<dbReference type="GO" id="GO:0016846">
    <property type="term" value="F:carbon-sulfur lyase activity"/>
    <property type="evidence" value="ECO:0007669"/>
    <property type="project" value="InterPro"/>
</dbReference>
<name>A0A7T9UHM5_9GAMM</name>
<dbReference type="RefSeq" id="WP_004996942.1">
    <property type="nucleotide sequence ID" value="NZ_BKGH01000009.1"/>
</dbReference>
<dbReference type="PROSITE" id="PS51891">
    <property type="entry name" value="CENP_V_GFA"/>
    <property type="match status" value="1"/>
</dbReference>
<dbReference type="InterPro" id="IPR011057">
    <property type="entry name" value="Mss4-like_sf"/>
</dbReference>
<evidence type="ECO:0000313" key="7">
    <source>
        <dbReference type="Proteomes" id="UP000595320"/>
    </source>
</evidence>
<protein>
    <submittedName>
        <fullName evidence="6">GFA family protein</fullName>
    </submittedName>
</protein>
<dbReference type="Pfam" id="PF04828">
    <property type="entry name" value="GFA"/>
    <property type="match status" value="1"/>
</dbReference>
<keyword evidence="3" id="KW-0862">Zinc</keyword>
<dbReference type="GO" id="GO:0046872">
    <property type="term" value="F:metal ion binding"/>
    <property type="evidence" value="ECO:0007669"/>
    <property type="project" value="UniProtKB-KW"/>
</dbReference>
<sequence>MTSKNHQTYTGACLCESVKFQFLNEKVSTIYRCYCSLCRKQSGTGSNAALLVRSQHFKWLHGLEYIAKFSKDTGFNSHFCKECGSPVPNALSNHADVMWIPLGLVAQDFSIERELSFCVNSQVTWAKPMSGISIQQYKELPVWQELSDLFNLEEK</sequence>
<dbReference type="AlphaFoldDB" id="A0A7T9UHM5"/>
<gene>
    <name evidence="6" type="ORF">I6I53_14345</name>
</gene>
<evidence type="ECO:0000256" key="4">
    <source>
        <dbReference type="ARBA" id="ARBA00023239"/>
    </source>
</evidence>
<evidence type="ECO:0000256" key="3">
    <source>
        <dbReference type="ARBA" id="ARBA00022833"/>
    </source>
</evidence>
<organism evidence="6 7">
    <name type="scientific">Acinetobacter ursingii</name>
    <dbReference type="NCBI Taxonomy" id="108980"/>
    <lineage>
        <taxon>Bacteria</taxon>
        <taxon>Pseudomonadati</taxon>
        <taxon>Pseudomonadota</taxon>
        <taxon>Gammaproteobacteria</taxon>
        <taxon>Moraxellales</taxon>
        <taxon>Moraxellaceae</taxon>
        <taxon>Acinetobacter</taxon>
    </lineage>
</organism>